<name>A0A7W0DTA6_9ACTN</name>
<evidence type="ECO:0000313" key="3">
    <source>
        <dbReference type="Proteomes" id="UP000545761"/>
    </source>
</evidence>
<accession>A0A7W0DTA6</accession>
<dbReference type="GO" id="GO:0032259">
    <property type="term" value="P:methylation"/>
    <property type="evidence" value="ECO:0007669"/>
    <property type="project" value="UniProtKB-KW"/>
</dbReference>
<dbReference type="CDD" id="cd02440">
    <property type="entry name" value="AdoMet_MTases"/>
    <property type="match status" value="1"/>
</dbReference>
<dbReference type="AlphaFoldDB" id="A0A7W0DTA6"/>
<dbReference type="InterPro" id="IPR029063">
    <property type="entry name" value="SAM-dependent_MTases_sf"/>
</dbReference>
<reference evidence="2 3" key="1">
    <citation type="submission" date="2020-07" db="EMBL/GenBank/DDBJ databases">
        <title>Streptomyces isolated from Indian soil.</title>
        <authorList>
            <person name="Mandal S."/>
            <person name="Maiti P.K."/>
        </authorList>
    </citation>
    <scope>NUCLEOTIDE SEQUENCE [LARGE SCALE GENOMIC DNA]</scope>
    <source>
        <strain evidence="2 3">PSKA28</strain>
    </source>
</reference>
<gene>
    <name evidence="2" type="ORF">H1D24_32985</name>
</gene>
<keyword evidence="2" id="KW-0808">Transferase</keyword>
<evidence type="ECO:0000313" key="2">
    <source>
        <dbReference type="EMBL" id="MBA2950475.1"/>
    </source>
</evidence>
<protein>
    <submittedName>
        <fullName evidence="2">Methyltransferase domain-containing protein</fullName>
    </submittedName>
</protein>
<dbReference type="RefSeq" id="WP_181661399.1">
    <property type="nucleotide sequence ID" value="NZ_JACEHE010000028.1"/>
</dbReference>
<evidence type="ECO:0000259" key="1">
    <source>
        <dbReference type="Pfam" id="PF08241"/>
    </source>
</evidence>
<organism evidence="2 3">
    <name type="scientific">Streptomyces himalayensis subsp. himalayensis</name>
    <dbReference type="NCBI Taxonomy" id="2756131"/>
    <lineage>
        <taxon>Bacteria</taxon>
        <taxon>Bacillati</taxon>
        <taxon>Actinomycetota</taxon>
        <taxon>Actinomycetes</taxon>
        <taxon>Kitasatosporales</taxon>
        <taxon>Streptomycetaceae</taxon>
        <taxon>Streptomyces</taxon>
        <taxon>Streptomyces himalayensis</taxon>
    </lineage>
</organism>
<dbReference type="PANTHER" id="PTHR43591">
    <property type="entry name" value="METHYLTRANSFERASE"/>
    <property type="match status" value="1"/>
</dbReference>
<dbReference type="SUPFAM" id="SSF53335">
    <property type="entry name" value="S-adenosyl-L-methionine-dependent methyltransferases"/>
    <property type="match status" value="1"/>
</dbReference>
<comment type="caution">
    <text evidence="2">The sequence shown here is derived from an EMBL/GenBank/DDBJ whole genome shotgun (WGS) entry which is preliminary data.</text>
</comment>
<sequence>MANLWDLMHDCIPDDHARQVTSRYYLDEVMSSPDAPDQVLDLGCGRGTSAANFKRHNPKLRWVGVDIRDSPEARQRRPSGDPLVHFDGIHLPFRSDTVPLIYSHQVFEHVSHPRDLLAEVGRVLRPGGLFIGSTSQFEPYHSFSLWNYTPYGFRVLVEEAGLALEELRPSLDGVTLIMRAYHGERKKKEYGRYWNEESPLNAEIDSWAKHTGRRTALVNLRKLTFCGQFAFRVTKPGPTSATTAAAFSPDHRVGSGVPDLRRT</sequence>
<keyword evidence="2" id="KW-0489">Methyltransferase</keyword>
<feature type="domain" description="Methyltransferase type 11" evidence="1">
    <location>
        <begin position="40"/>
        <end position="131"/>
    </location>
</feature>
<dbReference type="InterPro" id="IPR013216">
    <property type="entry name" value="Methyltransf_11"/>
</dbReference>
<proteinExistence type="predicted"/>
<dbReference type="Pfam" id="PF08241">
    <property type="entry name" value="Methyltransf_11"/>
    <property type="match status" value="1"/>
</dbReference>
<dbReference type="GO" id="GO:0008757">
    <property type="term" value="F:S-adenosylmethionine-dependent methyltransferase activity"/>
    <property type="evidence" value="ECO:0007669"/>
    <property type="project" value="InterPro"/>
</dbReference>
<dbReference type="Proteomes" id="UP000545761">
    <property type="component" value="Unassembled WGS sequence"/>
</dbReference>
<dbReference type="Gene3D" id="3.40.50.150">
    <property type="entry name" value="Vaccinia Virus protein VP39"/>
    <property type="match status" value="1"/>
</dbReference>
<dbReference type="EMBL" id="JACEHE010000028">
    <property type="protein sequence ID" value="MBA2950475.1"/>
    <property type="molecule type" value="Genomic_DNA"/>
</dbReference>